<dbReference type="KEGG" id="cbr:CBG_01143"/>
<proteinExistence type="inferred from homology"/>
<dbReference type="eggNOG" id="KOG3017">
    <property type="taxonomic scope" value="Eukaryota"/>
</dbReference>
<dbReference type="InParanoid" id="A8WPN7"/>
<keyword evidence="5 8" id="KW-0812">Transmembrane</keyword>
<reference evidence="10 11" key="1">
    <citation type="journal article" date="2003" name="PLoS Biol.">
        <title>The genome sequence of Caenorhabditis briggsae: a platform for comparative genomics.</title>
        <authorList>
            <person name="Stein L.D."/>
            <person name="Bao Z."/>
            <person name="Blasiar D."/>
            <person name="Blumenthal T."/>
            <person name="Brent M.R."/>
            <person name="Chen N."/>
            <person name="Chinwalla A."/>
            <person name="Clarke L."/>
            <person name="Clee C."/>
            <person name="Coghlan A."/>
            <person name="Coulson A."/>
            <person name="D'Eustachio P."/>
            <person name="Fitch D.H."/>
            <person name="Fulton L.A."/>
            <person name="Fulton R.E."/>
            <person name="Griffiths-Jones S."/>
            <person name="Harris T.W."/>
            <person name="Hillier L.W."/>
            <person name="Kamath R."/>
            <person name="Kuwabara P.E."/>
            <person name="Mardis E.R."/>
            <person name="Marra M.A."/>
            <person name="Miner T.L."/>
            <person name="Minx P."/>
            <person name="Mullikin J.C."/>
            <person name="Plumb R.W."/>
            <person name="Rogers J."/>
            <person name="Schein J.E."/>
            <person name="Sohrmann M."/>
            <person name="Spieth J."/>
            <person name="Stajich J.E."/>
            <person name="Wei C."/>
            <person name="Willey D."/>
            <person name="Wilson R.K."/>
            <person name="Durbin R."/>
            <person name="Waterston R.H."/>
        </authorList>
    </citation>
    <scope>NUCLEOTIDE SEQUENCE [LARGE SCALE GENOMIC DNA]</scope>
    <source>
        <strain evidence="10 11">AF16</strain>
    </source>
</reference>
<dbReference type="PANTHER" id="PTHR21645:SF7">
    <property type="entry name" value="GLYCOSYLTRANSFERASE FAMILY 92 PROTEIN"/>
    <property type="match status" value="1"/>
</dbReference>
<keyword evidence="6 8" id="KW-1133">Transmembrane helix</keyword>
<evidence type="ECO:0000256" key="7">
    <source>
        <dbReference type="ARBA" id="ARBA00023136"/>
    </source>
</evidence>
<sequence length="630" mass="72286">MRIIWRYEGTIVLFLCLFLSVYLVFYLLINLVIGIAHMILPHEPPKNRDLKAFVTSAYFYPTSKSLGSNSIALVMSMNLGQFKQDYLEIQSGKPMDSTEIVIWAKNGTHSRLVSTPYIRVTPHDNCQMITVFATVQLIPNVNNILLISDDGSTEVPFTLPDYQKRELVVCWSPLYVTEQWQNFILAMHIYKKFGGFIHIYLISCISSLFALMKKYESAGYLKIQPWYRVNFPFIHPLHVDPYVGIELQNQASSHTDCLLQYKESAEFITFLDMDEILIPRSAPTYVEEFQKILNNRKHISHIEFSIENYKMTVARDSLKFSIPQMLATLKYTYSPENSRKIVAIPRNLNFTWIYPVPVNSNGMDSLRTDENVITKLKTIKWTNPKFKTDNLPLPLYLNTTEFLILGDQVEEIEDDFQQITEHFETNSILPDLPNQLYYYNNVKTCLAKTYHSFLNSVIYGSVKCPGPQMCKFKKYRDVKCVHKWNEILAKNAQKTADGCPMEPFIAPNFGQNVYVPYSSKPFKNPDGMGANAVAQWVDDLSLYTWKSLKINENPAKLRRFSQMIRDETSLVGCGLKDCGKTNGFYKYVVVCNYDPPMSSTDSVVYMDGPACSNCSVGLTCESSSGLCYLY</sequence>
<dbReference type="Gene3D" id="3.40.33.10">
    <property type="entry name" value="CAP"/>
    <property type="match status" value="1"/>
</dbReference>
<evidence type="ECO:0000313" key="12">
    <source>
        <dbReference type="WormBase" id="CBG01143"/>
    </source>
</evidence>
<evidence type="ECO:0000256" key="8">
    <source>
        <dbReference type="RuleBase" id="RU366017"/>
    </source>
</evidence>
<evidence type="ECO:0000313" key="10">
    <source>
        <dbReference type="EMBL" id="CAP22444.2"/>
    </source>
</evidence>
<accession>A8WPN7</accession>
<dbReference type="GO" id="GO:0016757">
    <property type="term" value="F:glycosyltransferase activity"/>
    <property type="evidence" value="ECO:0007669"/>
    <property type="project" value="UniProtKB-UniRule"/>
</dbReference>
<keyword evidence="11" id="KW-1185">Reference proteome</keyword>
<keyword evidence="4 8" id="KW-0808">Transferase</keyword>
<evidence type="ECO:0000256" key="5">
    <source>
        <dbReference type="ARBA" id="ARBA00022692"/>
    </source>
</evidence>
<evidence type="ECO:0000313" key="11">
    <source>
        <dbReference type="Proteomes" id="UP000008549"/>
    </source>
</evidence>
<protein>
    <recommendedName>
        <fullName evidence="8">Glycosyltransferase family 92 protein</fullName>
        <ecNumber evidence="8">2.4.1.-</ecNumber>
    </recommendedName>
</protein>
<evidence type="ECO:0000256" key="2">
    <source>
        <dbReference type="ARBA" id="ARBA00007647"/>
    </source>
</evidence>
<feature type="domain" description="SCP" evidence="9">
    <location>
        <begin position="470"/>
        <end position="599"/>
    </location>
</feature>
<dbReference type="Pfam" id="PF01697">
    <property type="entry name" value="Glyco_transf_92"/>
    <property type="match status" value="1"/>
</dbReference>
<comment type="subcellular location">
    <subcellularLocation>
        <location evidence="1">Membrane</location>
        <topology evidence="1">Single-pass membrane protein</topology>
    </subcellularLocation>
</comment>
<name>A8WPN7_CAEBR</name>
<dbReference type="EC" id="2.4.1.-" evidence="8"/>
<dbReference type="FunCoup" id="A8WPN7">
    <property type="interactions" value="8"/>
</dbReference>
<evidence type="ECO:0000256" key="3">
    <source>
        <dbReference type="ARBA" id="ARBA00022676"/>
    </source>
</evidence>
<evidence type="ECO:0000259" key="9">
    <source>
        <dbReference type="SMART" id="SM00198"/>
    </source>
</evidence>
<evidence type="ECO:0000256" key="6">
    <source>
        <dbReference type="ARBA" id="ARBA00022989"/>
    </source>
</evidence>
<dbReference type="HOGENOM" id="CLU_028496_1_0_1"/>
<dbReference type="Pfam" id="PF00188">
    <property type="entry name" value="CAP"/>
    <property type="match status" value="1"/>
</dbReference>
<gene>
    <name evidence="10 12" type="ORF">CBG01143</name>
    <name evidence="10" type="ORF">CBG_01143</name>
</gene>
<comment type="similarity">
    <text evidence="2 8">Belongs to the glycosyltransferase 92 family.</text>
</comment>
<feature type="transmembrane region" description="Helical" evidence="8">
    <location>
        <begin position="12"/>
        <end position="40"/>
    </location>
</feature>
<evidence type="ECO:0000256" key="1">
    <source>
        <dbReference type="ARBA" id="ARBA00004167"/>
    </source>
</evidence>
<dbReference type="GeneID" id="8577913"/>
<dbReference type="GO" id="GO:0016020">
    <property type="term" value="C:membrane"/>
    <property type="evidence" value="ECO:0007669"/>
    <property type="project" value="UniProtKB-SubCell"/>
</dbReference>
<dbReference type="Proteomes" id="UP000008549">
    <property type="component" value="Unassembled WGS sequence"/>
</dbReference>
<dbReference type="eggNOG" id="KOG4735">
    <property type="taxonomic scope" value="Eukaryota"/>
</dbReference>
<dbReference type="RefSeq" id="XP_002635919.2">
    <property type="nucleotide sequence ID" value="XM_002635873.2"/>
</dbReference>
<dbReference type="OMA" id="GPQMCKF"/>
<dbReference type="WormBase" id="CBG01143">
    <property type="protein sequence ID" value="CBP06024"/>
    <property type="gene ID" value="WBGene00024418"/>
</dbReference>
<dbReference type="EMBL" id="HE601256">
    <property type="protein sequence ID" value="CAP22444.2"/>
    <property type="molecule type" value="Genomic_DNA"/>
</dbReference>
<dbReference type="SMART" id="SM00198">
    <property type="entry name" value="SCP"/>
    <property type="match status" value="1"/>
</dbReference>
<evidence type="ECO:0000256" key="4">
    <source>
        <dbReference type="ARBA" id="ARBA00022679"/>
    </source>
</evidence>
<reference evidence="10 11" key="2">
    <citation type="journal article" date="2011" name="PLoS Genet.">
        <title>Caenorhabditis briggsae recombinant inbred line genotypes reveal inter-strain incompatibility and the evolution of recombination.</title>
        <authorList>
            <person name="Ross J.A."/>
            <person name="Koboldt D.C."/>
            <person name="Staisch J.E."/>
            <person name="Chamberlin H.M."/>
            <person name="Gupta B.P."/>
            <person name="Miller R.D."/>
            <person name="Baird S.E."/>
            <person name="Haag E.S."/>
        </authorList>
    </citation>
    <scope>NUCLEOTIDE SEQUENCE [LARGE SCALE GENOMIC DNA]</scope>
    <source>
        <strain evidence="10 11">AF16</strain>
    </source>
</reference>
<keyword evidence="7 8" id="KW-0472">Membrane</keyword>
<dbReference type="CTD" id="8577913"/>
<dbReference type="InterPro" id="IPR014044">
    <property type="entry name" value="CAP_dom"/>
</dbReference>
<keyword evidence="3 8" id="KW-0328">Glycosyltransferase</keyword>
<dbReference type="AlphaFoldDB" id="A8WPN7"/>
<dbReference type="InterPro" id="IPR035940">
    <property type="entry name" value="CAP_sf"/>
</dbReference>
<dbReference type="CDD" id="cd05380">
    <property type="entry name" value="CAP_euk"/>
    <property type="match status" value="1"/>
</dbReference>
<dbReference type="SUPFAM" id="SSF55797">
    <property type="entry name" value="PR-1-like"/>
    <property type="match status" value="1"/>
</dbReference>
<dbReference type="InterPro" id="IPR052012">
    <property type="entry name" value="GTase_92"/>
</dbReference>
<dbReference type="InterPro" id="IPR008166">
    <property type="entry name" value="Glyco_transf_92"/>
</dbReference>
<organism evidence="10 11">
    <name type="scientific">Caenorhabditis briggsae</name>
    <dbReference type="NCBI Taxonomy" id="6238"/>
    <lineage>
        <taxon>Eukaryota</taxon>
        <taxon>Metazoa</taxon>
        <taxon>Ecdysozoa</taxon>
        <taxon>Nematoda</taxon>
        <taxon>Chromadorea</taxon>
        <taxon>Rhabditida</taxon>
        <taxon>Rhabditina</taxon>
        <taxon>Rhabditomorpha</taxon>
        <taxon>Rhabditoidea</taxon>
        <taxon>Rhabditidae</taxon>
        <taxon>Peloderinae</taxon>
        <taxon>Caenorhabditis</taxon>
    </lineage>
</organism>
<dbReference type="PANTHER" id="PTHR21645">
    <property type="entry name" value="GLYCOSYLTRANSFERASE FAMILY 92 PROTEIN"/>
    <property type="match status" value="1"/>
</dbReference>